<keyword evidence="5" id="KW-1185">Reference proteome</keyword>
<dbReference type="RefSeq" id="WP_244275412.1">
    <property type="nucleotide sequence ID" value="NZ_CTEC01000002.1"/>
</dbReference>
<dbReference type="InterPro" id="IPR011856">
    <property type="entry name" value="tRNA_endonuc-like_dom_sf"/>
</dbReference>
<feature type="transmembrane region" description="Helical" evidence="2">
    <location>
        <begin position="27"/>
        <end position="44"/>
    </location>
</feature>
<gene>
    <name evidence="4" type="ORF">BN000_05027</name>
</gene>
<dbReference type="InterPro" id="IPR011335">
    <property type="entry name" value="Restrct_endonuc-II-like"/>
</dbReference>
<dbReference type="GO" id="GO:0009307">
    <property type="term" value="P:DNA restriction-modification system"/>
    <property type="evidence" value="ECO:0007669"/>
    <property type="project" value="InterPro"/>
</dbReference>
<dbReference type="Proteomes" id="UP000199601">
    <property type="component" value="Unassembled WGS sequence"/>
</dbReference>
<dbReference type="InterPro" id="IPR052906">
    <property type="entry name" value="Type_IV_Methyl-Rstrct_Enzyme"/>
</dbReference>
<dbReference type="EMBL" id="CTEC01000002">
    <property type="protein sequence ID" value="CQD20791.1"/>
    <property type="molecule type" value="Genomic_DNA"/>
</dbReference>
<proteinExistence type="predicted"/>
<dbReference type="Pfam" id="PF04471">
    <property type="entry name" value="Mrr_cat"/>
    <property type="match status" value="1"/>
</dbReference>
<accession>A0A0U1DQI0</accession>
<feature type="region of interest" description="Disordered" evidence="1">
    <location>
        <begin position="170"/>
        <end position="189"/>
    </location>
</feature>
<feature type="domain" description="Restriction endonuclease type IV Mrr" evidence="3">
    <location>
        <begin position="60"/>
        <end position="167"/>
    </location>
</feature>
<dbReference type="InterPro" id="IPR007560">
    <property type="entry name" value="Restrct_endonuc_IV_Mrr"/>
</dbReference>
<keyword evidence="2" id="KW-1133">Transmembrane helix</keyword>
<reference evidence="5" key="1">
    <citation type="submission" date="2015-03" db="EMBL/GenBank/DDBJ databases">
        <authorList>
            <person name="Urmite Genomes"/>
        </authorList>
    </citation>
    <scope>NUCLEOTIDE SEQUENCE [LARGE SCALE GENOMIC DNA]</scope>
    <source>
        <strain evidence="5">CSUR P1344</strain>
    </source>
</reference>
<evidence type="ECO:0000256" key="1">
    <source>
        <dbReference type="SAM" id="MobiDB-lite"/>
    </source>
</evidence>
<evidence type="ECO:0000313" key="5">
    <source>
        <dbReference type="Proteomes" id="UP000199601"/>
    </source>
</evidence>
<dbReference type="AlphaFoldDB" id="A0A0U1DQI0"/>
<dbReference type="GO" id="GO:0003677">
    <property type="term" value="F:DNA binding"/>
    <property type="evidence" value="ECO:0007669"/>
    <property type="project" value="InterPro"/>
</dbReference>
<keyword evidence="4" id="KW-0378">Hydrolase</keyword>
<evidence type="ECO:0000256" key="2">
    <source>
        <dbReference type="SAM" id="Phobius"/>
    </source>
</evidence>
<protein>
    <submittedName>
        <fullName evidence="4">Restriction endonuclease</fullName>
    </submittedName>
</protein>
<keyword evidence="2" id="KW-0812">Transmembrane</keyword>
<evidence type="ECO:0000313" key="4">
    <source>
        <dbReference type="EMBL" id="CQD20791.1"/>
    </source>
</evidence>
<dbReference type="SUPFAM" id="SSF52980">
    <property type="entry name" value="Restriction endonuclease-like"/>
    <property type="match status" value="1"/>
</dbReference>
<organism evidence="4 5">
    <name type="scientific">Mycobacterium europaeum</name>
    <dbReference type="NCBI Taxonomy" id="761804"/>
    <lineage>
        <taxon>Bacteria</taxon>
        <taxon>Bacillati</taxon>
        <taxon>Actinomycetota</taxon>
        <taxon>Actinomycetes</taxon>
        <taxon>Mycobacteriales</taxon>
        <taxon>Mycobacteriaceae</taxon>
        <taxon>Mycobacterium</taxon>
        <taxon>Mycobacterium simiae complex</taxon>
    </lineage>
</organism>
<name>A0A0U1DQI0_9MYCO</name>
<evidence type="ECO:0000259" key="3">
    <source>
        <dbReference type="Pfam" id="PF04471"/>
    </source>
</evidence>
<dbReference type="GO" id="GO:0015666">
    <property type="term" value="F:restriction endodeoxyribonuclease activity"/>
    <property type="evidence" value="ECO:0007669"/>
    <property type="project" value="TreeGrafter"/>
</dbReference>
<keyword evidence="4" id="KW-0255">Endonuclease</keyword>
<dbReference type="Gene3D" id="3.40.1350.10">
    <property type="match status" value="1"/>
</dbReference>
<keyword evidence="2" id="KW-0472">Membrane</keyword>
<dbReference type="PANTHER" id="PTHR30015:SF6">
    <property type="entry name" value="SLL1429 PROTEIN"/>
    <property type="match status" value="1"/>
</dbReference>
<sequence>MLKALVVIPLACGLLVGVVEHNPGAAFVAFYLTVLLEVLVAWSTNRRWPRAGRAVLAAVDAMDGLEFERYVAARLRRAGWRVTLPPPVGDYGVDLIAEKDGHSVAVQCKRYGQSVGVAAVQQVVSGARHHGCTRSVVVSNREFTRAAKQLAHTHGCQLIGRKVLLGWVPPPPGSAKDPAGRKSAQPVYE</sequence>
<keyword evidence="4" id="KW-0540">Nuclease</keyword>
<dbReference type="PANTHER" id="PTHR30015">
    <property type="entry name" value="MRR RESTRICTION SYSTEM PROTEIN"/>
    <property type="match status" value="1"/>
</dbReference>